<proteinExistence type="predicted"/>
<evidence type="ECO:0000256" key="1">
    <source>
        <dbReference type="SAM" id="SignalP"/>
    </source>
</evidence>
<evidence type="ECO:0008006" key="5">
    <source>
        <dbReference type="Google" id="ProtNLM"/>
    </source>
</evidence>
<evidence type="ECO:0000313" key="2">
    <source>
        <dbReference type="EMBL" id="MDI5965188.1"/>
    </source>
</evidence>
<gene>
    <name evidence="2" type="ORF">POF43_021100</name>
    <name evidence="3" type="ORF">POF50_009645</name>
</gene>
<dbReference type="PROSITE" id="PS51257">
    <property type="entry name" value="PROKAR_LIPOPROTEIN"/>
    <property type="match status" value="1"/>
</dbReference>
<dbReference type="EMBL" id="JAAGKO020000031">
    <property type="protein sequence ID" value="MDI5965188.1"/>
    <property type="molecule type" value="Genomic_DNA"/>
</dbReference>
<reference evidence="3 4" key="1">
    <citation type="submission" date="2023-05" db="EMBL/GenBank/DDBJ databases">
        <title>Streptantibioticus silvisoli sp. nov., acidotolerant actinomycetes 1 from pine litter.</title>
        <authorList>
            <person name="Swiecimska M."/>
            <person name="Golinska P."/>
            <person name="Sangal V."/>
            <person name="Wachnowicz B."/>
            <person name="Goodfellow M."/>
        </authorList>
    </citation>
    <scope>NUCLEOTIDE SEQUENCE</scope>
    <source>
        <strain evidence="3">SL13</strain>
        <strain evidence="2 4">SL54</strain>
    </source>
</reference>
<organism evidence="3">
    <name type="scientific">Streptantibioticus silvisoli</name>
    <dbReference type="NCBI Taxonomy" id="2705255"/>
    <lineage>
        <taxon>Bacteria</taxon>
        <taxon>Bacillati</taxon>
        <taxon>Actinomycetota</taxon>
        <taxon>Actinomycetes</taxon>
        <taxon>Kitasatosporales</taxon>
        <taxon>Streptomycetaceae</taxon>
        <taxon>Streptantibioticus</taxon>
    </lineage>
</organism>
<dbReference type="EMBL" id="JABXJJ020000010">
    <property type="protein sequence ID" value="MDI5969599.1"/>
    <property type="molecule type" value="Genomic_DNA"/>
</dbReference>
<dbReference type="RefSeq" id="WP_271317779.1">
    <property type="nucleotide sequence ID" value="NZ_JAAGKO020000031.1"/>
</dbReference>
<evidence type="ECO:0000313" key="4">
    <source>
        <dbReference type="Proteomes" id="UP001156398"/>
    </source>
</evidence>
<comment type="caution">
    <text evidence="3">The sequence shown here is derived from an EMBL/GenBank/DDBJ whole genome shotgun (WGS) entry which is preliminary data.</text>
</comment>
<dbReference type="Proteomes" id="UP001156398">
    <property type="component" value="Unassembled WGS sequence"/>
</dbReference>
<keyword evidence="4" id="KW-1185">Reference proteome</keyword>
<sequence length="155" mass="16235">MTIRRSAAAVGAVALGLFALSACTKPTPLATVTVGEKSVHSQAACYNDGKALAKADLQKCLTADGGQELTIGAAENLHIGVEPAIANKGWFLVVNQQETPVIKDTYRTFNGSSLFQDSQTGQTSTKPAVVNVVETADGTQNTVVGVWQFKLDPKS</sequence>
<evidence type="ECO:0000313" key="3">
    <source>
        <dbReference type="EMBL" id="MDI5969599.1"/>
    </source>
</evidence>
<feature type="chain" id="PRO_5041683579" description="DUF2771 domain-containing protein" evidence="1">
    <location>
        <begin position="25"/>
        <end position="155"/>
    </location>
</feature>
<dbReference type="AlphaFoldDB" id="A0AA90KG18"/>
<keyword evidence="1" id="KW-0732">Signal</keyword>
<feature type="signal peptide" evidence="1">
    <location>
        <begin position="1"/>
        <end position="24"/>
    </location>
</feature>
<name>A0AA90KG18_9ACTN</name>
<protein>
    <recommendedName>
        <fullName evidence="5">DUF2771 domain-containing protein</fullName>
    </recommendedName>
</protein>
<accession>A0AA90KG18</accession>